<evidence type="ECO:0000256" key="1">
    <source>
        <dbReference type="ARBA" id="ARBA00022679"/>
    </source>
</evidence>
<evidence type="ECO:0000313" key="3">
    <source>
        <dbReference type="EMBL" id="SKC13996.1"/>
    </source>
</evidence>
<dbReference type="PANTHER" id="PTHR46401:SF2">
    <property type="entry name" value="GLYCOSYLTRANSFERASE WBBK-RELATED"/>
    <property type="match status" value="1"/>
</dbReference>
<protein>
    <submittedName>
        <fullName evidence="3">Glycosyl transferases group 1</fullName>
    </submittedName>
</protein>
<keyword evidence="4" id="KW-1185">Reference proteome</keyword>
<evidence type="ECO:0000259" key="2">
    <source>
        <dbReference type="Pfam" id="PF00534"/>
    </source>
</evidence>
<name>A0A1T5GZW5_9BACT</name>
<dbReference type="InterPro" id="IPR001296">
    <property type="entry name" value="Glyco_trans_1"/>
</dbReference>
<dbReference type="SUPFAM" id="SSF53756">
    <property type="entry name" value="UDP-Glycosyltransferase/glycogen phosphorylase"/>
    <property type="match status" value="1"/>
</dbReference>
<feature type="domain" description="Glycosyl transferase family 1" evidence="2">
    <location>
        <begin position="158"/>
        <end position="313"/>
    </location>
</feature>
<dbReference type="AlphaFoldDB" id="A0A1T5GZW5"/>
<dbReference type="Gene3D" id="3.40.50.2000">
    <property type="entry name" value="Glycogen Phosphorylase B"/>
    <property type="match status" value="2"/>
</dbReference>
<dbReference type="PANTHER" id="PTHR46401">
    <property type="entry name" value="GLYCOSYLTRANSFERASE WBBK-RELATED"/>
    <property type="match status" value="1"/>
</dbReference>
<dbReference type="Pfam" id="PF00534">
    <property type="entry name" value="Glycos_transf_1"/>
    <property type="match status" value="1"/>
</dbReference>
<gene>
    <name evidence="3" type="ORF">SAMN03080601_02005</name>
</gene>
<dbReference type="GO" id="GO:0016757">
    <property type="term" value="F:glycosyltransferase activity"/>
    <property type="evidence" value="ECO:0007669"/>
    <property type="project" value="InterPro"/>
</dbReference>
<dbReference type="KEGG" id="asx:CDL62_18295"/>
<accession>A0A1T5GZW5</accession>
<dbReference type="RefSeq" id="WP_079557740.1">
    <property type="nucleotide sequence ID" value="NZ_CP021904.1"/>
</dbReference>
<sequence length="386" mass="44759">MNKNILFLSNNYQGGIAVFNERLVECINNSTNNSAKVLYYNTYPQSFEGKRTVINKFANKTYSYQKLKSLFSEGIICCSESIELEALNYFKYKGQIIYFLHGDYPYYYSTAKKFESIIDGFACVSELIKEKLDTLLPHRKHNIQIIKAILPIITEPNSDEPDNKNGLIFIGRAIEAKGFNYIPVIYDKLKEKGHNISLSIYCQEKNASTQNLKQKHPEITIEYGKKNDHIIKVLRQALYLIFPSKYEGLPIVVAEAMQQGVIPITSDLPILKILTNNCGFNFKYNDVNSFVNTIIKLETDTSLQKRLSNNAKEKVKKLFNTQKTLQNFKILTSIKKEKQFINYKMLCSRLDRPFIPNWLTIRIRITKTKTNKILNLLNYLRIKSYL</sequence>
<evidence type="ECO:0000313" key="4">
    <source>
        <dbReference type="Proteomes" id="UP000191055"/>
    </source>
</evidence>
<dbReference type="Proteomes" id="UP000191055">
    <property type="component" value="Unassembled WGS sequence"/>
</dbReference>
<organism evidence="3 4">
    <name type="scientific">Alkalitalea saponilacus</name>
    <dbReference type="NCBI Taxonomy" id="889453"/>
    <lineage>
        <taxon>Bacteria</taxon>
        <taxon>Pseudomonadati</taxon>
        <taxon>Bacteroidota</taxon>
        <taxon>Bacteroidia</taxon>
        <taxon>Marinilabiliales</taxon>
        <taxon>Marinilabiliaceae</taxon>
        <taxon>Alkalitalea</taxon>
    </lineage>
</organism>
<keyword evidence="1 3" id="KW-0808">Transferase</keyword>
<proteinExistence type="predicted"/>
<dbReference type="OrthoDB" id="9811239at2"/>
<reference evidence="3 4" key="1">
    <citation type="submission" date="2017-02" db="EMBL/GenBank/DDBJ databases">
        <authorList>
            <person name="Peterson S.W."/>
        </authorList>
    </citation>
    <scope>NUCLEOTIDE SEQUENCE [LARGE SCALE GENOMIC DNA]</scope>
    <source>
        <strain evidence="3 4">DSM 24412</strain>
    </source>
</reference>
<dbReference type="EMBL" id="FUYV01000011">
    <property type="protein sequence ID" value="SKC13996.1"/>
    <property type="molecule type" value="Genomic_DNA"/>
</dbReference>
<dbReference type="STRING" id="889453.SAMN03080601_02005"/>
<dbReference type="CDD" id="cd03801">
    <property type="entry name" value="GT4_PimA-like"/>
    <property type="match status" value="1"/>
</dbReference>